<sequence length="225" mass="25864">MERVQDAEQTVEVFENEIQMYLSMFCESNAIESEYDILPSQWNAALSYIYKHVIKPNPDILTIPHTVSNSYNINAVDDLLEMYIYMCYCHNQEISIKGFCLLSGISRDTIHSWGNSNTRAYIYKDLQGNIISDIAVNNLKEGEYIKEPSTAASDIYKKLVENNEESLVCLLKDRRNNPMKYLPILNKRHGWNLPGVSKERTSERALTASELPKLGEVKQIESEKD</sequence>
<name>A0A414U690_9FIRM</name>
<evidence type="ECO:0000313" key="1">
    <source>
        <dbReference type="EMBL" id="RYS80478.1"/>
    </source>
</evidence>
<dbReference type="AlphaFoldDB" id="A0A414U690"/>
<reference evidence="1 2" key="1">
    <citation type="journal article" date="2019" name="Science, e1252229">
        <title>Invertible promoters mediate bacterial phase variation, antibiotic resistance, and host adaptation in the gut.</title>
        <authorList>
            <person name="Jiang X."/>
            <person name="Hall A.B."/>
            <person name="Arthur T.D."/>
            <person name="Plichta D.R."/>
            <person name="Covington C.T."/>
            <person name="Poyet M."/>
            <person name="Crothers J."/>
            <person name="Moses P.L."/>
            <person name="Tolonen A.C."/>
            <person name="Vlamakis H."/>
            <person name="Alm E.J."/>
            <person name="Xavier R.J."/>
        </authorList>
    </citation>
    <scope>NUCLEOTIDE SEQUENCE [LARGE SCALE GENOMIC DNA]</scope>
    <source>
        <strain evidence="2">aa_0143</strain>
    </source>
</reference>
<gene>
    <name evidence="1" type="ORF">EAI93_06405</name>
</gene>
<evidence type="ECO:0000313" key="2">
    <source>
        <dbReference type="Proteomes" id="UP000292665"/>
    </source>
</evidence>
<dbReference type="EMBL" id="RCYR01000009">
    <property type="protein sequence ID" value="RYS80478.1"/>
    <property type="molecule type" value="Genomic_DNA"/>
</dbReference>
<comment type="caution">
    <text evidence="1">The sequence shown here is derived from an EMBL/GenBank/DDBJ whole genome shotgun (WGS) entry which is preliminary data.</text>
</comment>
<accession>A0A414U690</accession>
<proteinExistence type="predicted"/>
<dbReference type="RefSeq" id="WP_118188427.1">
    <property type="nucleotide sequence ID" value="NZ_CATVPX010000017.1"/>
</dbReference>
<dbReference type="Proteomes" id="UP000292665">
    <property type="component" value="Unassembled WGS sequence"/>
</dbReference>
<protein>
    <submittedName>
        <fullName evidence="1">Uncharacterized protein</fullName>
    </submittedName>
</protein>
<organism evidence="1 2">
    <name type="scientific">[Ruminococcus] torques</name>
    <dbReference type="NCBI Taxonomy" id="33039"/>
    <lineage>
        <taxon>Bacteria</taxon>
        <taxon>Bacillati</taxon>
        <taxon>Bacillota</taxon>
        <taxon>Clostridia</taxon>
        <taxon>Lachnospirales</taxon>
        <taxon>Lachnospiraceae</taxon>
        <taxon>Mediterraneibacter</taxon>
    </lineage>
</organism>